<gene>
    <name evidence="4" type="ORF">LCGC14_1716470</name>
</gene>
<dbReference type="Pfam" id="PF00106">
    <property type="entry name" value="adh_short"/>
    <property type="match status" value="1"/>
</dbReference>
<dbReference type="InterPro" id="IPR057326">
    <property type="entry name" value="KR_dom"/>
</dbReference>
<protein>
    <recommendedName>
        <fullName evidence="3">Ketoreductase domain-containing protein</fullName>
    </recommendedName>
</protein>
<sequence>MGKLDGKVVIVTGASRGIGAEIARLFAAEGGRVVCAARTLREGDHPLEGSLETTVEEIRAAGGEAAPVAVNISEPTDCEKLVQTARDTYGPVDVLVNNAALTYFVPVKDYALNRWLRSWAVNLHAPFILSQLVLAEMIERRSGSIVNISSGAAIGPGRGPYPEPEGIGSTCYGAEKAALERFSQGLAMEVYQYGVSVTCVSPSLVVPTPGTVHHRLVTGLDDPSGERPELMAKAVLLLATEPLDKVTGRVTYSQQILKEYGLLPEAQGTGVDPERPGSGYSRT</sequence>
<evidence type="ECO:0000313" key="4">
    <source>
        <dbReference type="EMBL" id="KKM13411.1"/>
    </source>
</evidence>
<comment type="similarity">
    <text evidence="1">Belongs to the short-chain dehydrogenases/reductases (SDR) family.</text>
</comment>
<reference evidence="4" key="1">
    <citation type="journal article" date="2015" name="Nature">
        <title>Complex archaea that bridge the gap between prokaryotes and eukaryotes.</title>
        <authorList>
            <person name="Spang A."/>
            <person name="Saw J.H."/>
            <person name="Jorgensen S.L."/>
            <person name="Zaremba-Niedzwiedzka K."/>
            <person name="Martijn J."/>
            <person name="Lind A.E."/>
            <person name="van Eijk R."/>
            <person name="Schleper C."/>
            <person name="Guy L."/>
            <person name="Ettema T.J."/>
        </authorList>
    </citation>
    <scope>NUCLEOTIDE SEQUENCE</scope>
</reference>
<dbReference type="InterPro" id="IPR036291">
    <property type="entry name" value="NAD(P)-bd_dom_sf"/>
</dbReference>
<dbReference type="PANTHER" id="PTHR44196">
    <property type="entry name" value="DEHYDROGENASE/REDUCTASE SDR FAMILY MEMBER 7B"/>
    <property type="match status" value="1"/>
</dbReference>
<organism evidence="4">
    <name type="scientific">marine sediment metagenome</name>
    <dbReference type="NCBI Taxonomy" id="412755"/>
    <lineage>
        <taxon>unclassified sequences</taxon>
        <taxon>metagenomes</taxon>
        <taxon>ecological metagenomes</taxon>
    </lineage>
</organism>
<dbReference type="GO" id="GO:0016491">
    <property type="term" value="F:oxidoreductase activity"/>
    <property type="evidence" value="ECO:0007669"/>
    <property type="project" value="UniProtKB-KW"/>
</dbReference>
<keyword evidence="2" id="KW-0560">Oxidoreductase</keyword>
<dbReference type="SUPFAM" id="SSF51735">
    <property type="entry name" value="NAD(P)-binding Rossmann-fold domains"/>
    <property type="match status" value="1"/>
</dbReference>
<accession>A0A0F9HDF6</accession>
<dbReference type="InterPro" id="IPR002347">
    <property type="entry name" value="SDR_fam"/>
</dbReference>
<dbReference type="SMART" id="SM00822">
    <property type="entry name" value="PKS_KR"/>
    <property type="match status" value="1"/>
</dbReference>
<feature type="non-terminal residue" evidence="4">
    <location>
        <position position="283"/>
    </location>
</feature>
<dbReference type="AlphaFoldDB" id="A0A0F9HDF6"/>
<proteinExistence type="inferred from homology"/>
<evidence type="ECO:0000259" key="3">
    <source>
        <dbReference type="SMART" id="SM00822"/>
    </source>
</evidence>
<evidence type="ECO:0000256" key="2">
    <source>
        <dbReference type="ARBA" id="ARBA00023002"/>
    </source>
</evidence>
<dbReference type="GO" id="GO:0016020">
    <property type="term" value="C:membrane"/>
    <property type="evidence" value="ECO:0007669"/>
    <property type="project" value="TreeGrafter"/>
</dbReference>
<dbReference type="PRINTS" id="PR00080">
    <property type="entry name" value="SDRFAMILY"/>
</dbReference>
<feature type="domain" description="Ketoreductase" evidence="3">
    <location>
        <begin position="7"/>
        <end position="203"/>
    </location>
</feature>
<dbReference type="PANTHER" id="PTHR44196:SF1">
    <property type="entry name" value="DEHYDROGENASE_REDUCTASE SDR FAMILY MEMBER 7B"/>
    <property type="match status" value="1"/>
</dbReference>
<evidence type="ECO:0000256" key="1">
    <source>
        <dbReference type="ARBA" id="ARBA00006484"/>
    </source>
</evidence>
<dbReference type="PRINTS" id="PR00081">
    <property type="entry name" value="GDHRDH"/>
</dbReference>
<dbReference type="Gene3D" id="3.40.50.720">
    <property type="entry name" value="NAD(P)-binding Rossmann-like Domain"/>
    <property type="match status" value="1"/>
</dbReference>
<comment type="caution">
    <text evidence="4">The sequence shown here is derived from an EMBL/GenBank/DDBJ whole genome shotgun (WGS) entry which is preliminary data.</text>
</comment>
<name>A0A0F9HDF6_9ZZZZ</name>
<dbReference type="EMBL" id="LAZR01015384">
    <property type="protein sequence ID" value="KKM13411.1"/>
    <property type="molecule type" value="Genomic_DNA"/>
</dbReference>